<reference evidence="2" key="1">
    <citation type="journal article" date="2005" name="Proc. Natl. Acad. Sci. U.S.A.">
        <title>The psychrophilic lifestyle as revealed by the genome sequence of Colwellia psychrerythraea 34H through genomic and proteomic analyses.</title>
        <authorList>
            <person name="Methe B.A."/>
            <person name="Nelson K.E."/>
            <person name="Deming J.W."/>
            <person name="Momen B."/>
            <person name="Melamud E."/>
            <person name="Zhang X."/>
            <person name="Moult J."/>
            <person name="Madupu R."/>
            <person name="Nelson W.C."/>
            <person name="Dodson R.J."/>
            <person name="Brinkac L.M."/>
            <person name="Daugherty S.C."/>
            <person name="Durkin A.S."/>
            <person name="DeBoy R.T."/>
            <person name="Kolonay J.F."/>
            <person name="Sullivan S.A."/>
            <person name="Zhou L."/>
            <person name="Davidsen T.M."/>
            <person name="Wu M."/>
            <person name="Huston A.L."/>
            <person name="Lewis M."/>
            <person name="Weaver B."/>
            <person name="Weidman J.F."/>
            <person name="Khouri H."/>
            <person name="Utterback T.R."/>
            <person name="Feldblyum T.V."/>
            <person name="Fraser C.M."/>
        </authorList>
    </citation>
    <scope>NUCLEOTIDE SEQUENCE [LARGE SCALE GENOMIC DNA]</scope>
    <source>
        <strain evidence="2">34H</strain>
    </source>
</reference>
<gene>
    <name evidence="2" type="ordered locus">CPS_1888</name>
</gene>
<dbReference type="AlphaFoldDB" id="Q483Z7"/>
<protein>
    <submittedName>
        <fullName evidence="2">Uncharacterized protein</fullName>
    </submittedName>
</protein>
<proteinExistence type="predicted"/>
<accession>Q483Z7</accession>
<dbReference type="KEGG" id="cps:CPS_1888"/>
<keyword evidence="1" id="KW-0812">Transmembrane</keyword>
<dbReference type="HOGENOM" id="CLU_2952472_0_0_6"/>
<name>Q483Z7_COLP3</name>
<organism evidence="2 3">
    <name type="scientific">Colwellia psychrerythraea (strain 34H / ATCC BAA-681)</name>
    <name type="common">Vibrio psychroerythus</name>
    <dbReference type="NCBI Taxonomy" id="167879"/>
    <lineage>
        <taxon>Bacteria</taxon>
        <taxon>Pseudomonadati</taxon>
        <taxon>Pseudomonadota</taxon>
        <taxon>Gammaproteobacteria</taxon>
        <taxon>Alteromonadales</taxon>
        <taxon>Colwelliaceae</taxon>
        <taxon>Colwellia</taxon>
    </lineage>
</organism>
<dbReference type="EMBL" id="CP000083">
    <property type="protein sequence ID" value="AAZ28398.1"/>
    <property type="molecule type" value="Genomic_DNA"/>
</dbReference>
<evidence type="ECO:0000313" key="3">
    <source>
        <dbReference type="Proteomes" id="UP000000547"/>
    </source>
</evidence>
<sequence length="59" mass="6832">MSSRDISKTIKQAITILKRLYLLLYYTAVAFFSSFSMMKKDEFERCSLLLAIYHSLSTG</sequence>
<evidence type="ECO:0000256" key="1">
    <source>
        <dbReference type="SAM" id="Phobius"/>
    </source>
</evidence>
<evidence type="ECO:0000313" key="2">
    <source>
        <dbReference type="EMBL" id="AAZ28398.1"/>
    </source>
</evidence>
<feature type="transmembrane region" description="Helical" evidence="1">
    <location>
        <begin position="20"/>
        <end position="38"/>
    </location>
</feature>
<keyword evidence="1" id="KW-1133">Transmembrane helix</keyword>
<dbReference type="Proteomes" id="UP000000547">
    <property type="component" value="Chromosome"/>
</dbReference>
<keyword evidence="1" id="KW-0472">Membrane</keyword>